<reference evidence="9" key="1">
    <citation type="journal article" date="2019" name="Int. J. Syst. Evol. Microbiol.">
        <title>The Global Catalogue of Microorganisms (GCM) 10K type strain sequencing project: providing services to taxonomists for standard genome sequencing and annotation.</title>
        <authorList>
            <consortium name="The Broad Institute Genomics Platform"/>
            <consortium name="The Broad Institute Genome Sequencing Center for Infectious Disease"/>
            <person name="Wu L."/>
            <person name="Ma J."/>
        </authorList>
    </citation>
    <scope>NUCLEOTIDE SEQUENCE [LARGE SCALE GENOMIC DNA]</scope>
    <source>
        <strain evidence="9">CGMCC 4.1415</strain>
    </source>
</reference>
<feature type="transmembrane region" description="Helical" evidence="6">
    <location>
        <begin position="43"/>
        <end position="59"/>
    </location>
</feature>
<dbReference type="Proteomes" id="UP001596016">
    <property type="component" value="Unassembled WGS sequence"/>
</dbReference>
<dbReference type="EMBL" id="JBHSLL010000062">
    <property type="protein sequence ID" value="MFC5387652.1"/>
    <property type="molecule type" value="Genomic_DNA"/>
</dbReference>
<evidence type="ECO:0000256" key="6">
    <source>
        <dbReference type="SAM" id="Phobius"/>
    </source>
</evidence>
<feature type="domain" description="EamA" evidence="7">
    <location>
        <begin position="10"/>
        <end position="142"/>
    </location>
</feature>
<evidence type="ECO:0000256" key="5">
    <source>
        <dbReference type="ARBA" id="ARBA00023136"/>
    </source>
</evidence>
<sequence length="289" mass="30914">MNSHSSSTLLGISLMAAAMLLVPTLDGIAKMLSASYSPLLISWARYAFSCIFVLPWALLHRGRNFLPREELPAHALRTFFAAASMCCFFMAISFSPMADVTSAYFVGPIIAALLSVFILGEALTARKLAALVFGFIGALIIVNPAGGLNIGLLLGATAGGFFALYAITTRQASRASDPVSTLAFQCLFGTFILAPLAIWQWSLPSMDQLYLLFVMGAISAACHFMTISAFRHAEASLLAPLAYLELLSSVAVGYLMFNDLPGPRIGIGAMLIVAGGLILVQRRKMLQAY</sequence>
<evidence type="ECO:0000256" key="3">
    <source>
        <dbReference type="ARBA" id="ARBA00022692"/>
    </source>
</evidence>
<evidence type="ECO:0000259" key="7">
    <source>
        <dbReference type="Pfam" id="PF00892"/>
    </source>
</evidence>
<dbReference type="SUPFAM" id="SSF103481">
    <property type="entry name" value="Multidrug resistance efflux transporter EmrE"/>
    <property type="match status" value="2"/>
</dbReference>
<dbReference type="PANTHER" id="PTHR22911">
    <property type="entry name" value="ACYL-MALONYL CONDENSING ENZYME-RELATED"/>
    <property type="match status" value="1"/>
</dbReference>
<feature type="transmembrane region" description="Helical" evidence="6">
    <location>
        <begin position="103"/>
        <end position="120"/>
    </location>
</feature>
<dbReference type="RefSeq" id="WP_378231868.1">
    <property type="nucleotide sequence ID" value="NZ_JBHSLL010000062.1"/>
</dbReference>
<evidence type="ECO:0000313" key="8">
    <source>
        <dbReference type="EMBL" id="MFC5387652.1"/>
    </source>
</evidence>
<feature type="transmembrane region" description="Helical" evidence="6">
    <location>
        <begin position="263"/>
        <end position="280"/>
    </location>
</feature>
<feature type="transmembrane region" description="Helical" evidence="6">
    <location>
        <begin position="179"/>
        <end position="203"/>
    </location>
</feature>
<evidence type="ECO:0000256" key="1">
    <source>
        <dbReference type="ARBA" id="ARBA00004141"/>
    </source>
</evidence>
<keyword evidence="4 6" id="KW-1133">Transmembrane helix</keyword>
<feature type="transmembrane region" description="Helical" evidence="6">
    <location>
        <begin position="150"/>
        <end position="167"/>
    </location>
</feature>
<feature type="transmembrane region" description="Helical" evidence="6">
    <location>
        <begin position="127"/>
        <end position="144"/>
    </location>
</feature>
<feature type="transmembrane region" description="Helical" evidence="6">
    <location>
        <begin position="79"/>
        <end position="97"/>
    </location>
</feature>
<protein>
    <submittedName>
        <fullName evidence="8">DMT family transporter</fullName>
    </submittedName>
</protein>
<evidence type="ECO:0000256" key="4">
    <source>
        <dbReference type="ARBA" id="ARBA00022989"/>
    </source>
</evidence>
<dbReference type="Pfam" id="PF00892">
    <property type="entry name" value="EamA"/>
    <property type="match status" value="2"/>
</dbReference>
<comment type="caution">
    <text evidence="8">The sequence shown here is derived from an EMBL/GenBank/DDBJ whole genome shotgun (WGS) entry which is preliminary data.</text>
</comment>
<evidence type="ECO:0000313" key="9">
    <source>
        <dbReference type="Proteomes" id="UP001596016"/>
    </source>
</evidence>
<proteinExistence type="inferred from homology"/>
<organism evidence="8 9">
    <name type="scientific">Aquamicrobium segne</name>
    <dbReference type="NCBI Taxonomy" id="469547"/>
    <lineage>
        <taxon>Bacteria</taxon>
        <taxon>Pseudomonadati</taxon>
        <taxon>Pseudomonadota</taxon>
        <taxon>Alphaproteobacteria</taxon>
        <taxon>Hyphomicrobiales</taxon>
        <taxon>Phyllobacteriaceae</taxon>
        <taxon>Aquamicrobium</taxon>
    </lineage>
</organism>
<accession>A0ABW0H147</accession>
<feature type="transmembrane region" description="Helical" evidence="6">
    <location>
        <begin position="237"/>
        <end position="257"/>
    </location>
</feature>
<dbReference type="InterPro" id="IPR037185">
    <property type="entry name" value="EmrE-like"/>
</dbReference>
<comment type="similarity">
    <text evidence="2">Belongs to the drug/metabolite transporter (DMT) superfamily. 10 TMS drug/metabolite exporter (DME) (TC 2.A.7.3) family.</text>
</comment>
<gene>
    <name evidence="8" type="ORF">ACFPLB_16965</name>
</gene>
<keyword evidence="9" id="KW-1185">Reference proteome</keyword>
<keyword evidence="5 6" id="KW-0472">Membrane</keyword>
<dbReference type="InterPro" id="IPR000620">
    <property type="entry name" value="EamA_dom"/>
</dbReference>
<feature type="transmembrane region" description="Helical" evidence="6">
    <location>
        <begin position="209"/>
        <end position="230"/>
    </location>
</feature>
<keyword evidence="3 6" id="KW-0812">Transmembrane</keyword>
<name>A0ABW0H147_9HYPH</name>
<evidence type="ECO:0000256" key="2">
    <source>
        <dbReference type="ARBA" id="ARBA00009853"/>
    </source>
</evidence>
<comment type="subcellular location">
    <subcellularLocation>
        <location evidence="1">Membrane</location>
        <topology evidence="1">Multi-pass membrane protein</topology>
    </subcellularLocation>
</comment>
<feature type="domain" description="EamA" evidence="7">
    <location>
        <begin position="150"/>
        <end position="279"/>
    </location>
</feature>
<dbReference type="PANTHER" id="PTHR22911:SF6">
    <property type="entry name" value="SOLUTE CARRIER FAMILY 35 MEMBER G1"/>
    <property type="match status" value="1"/>
</dbReference>